<sequence>MTRNIDRLLAEYSTFTAGTASRCGVSSSMLQTAMMDNKIVREANGVYVVVGTETDEYSLLSQKFSRGVFSQETALILHGLTTEMPLTFQMTFPRGYNNSDLDKWRVSARHLIPERYALGIETIQSPSGDPIKVYDPERTLLDIWNDPDIGSNIKYEAVDNYLASHPGIEENLRMEKYAEMLHSASDLFTVMAVLDR</sequence>
<dbReference type="RefSeq" id="WP_146994152.1">
    <property type="nucleotide sequence ID" value="NZ_BJTX01000013.1"/>
</dbReference>
<protein>
    <submittedName>
        <fullName evidence="1">Transcriptional regulator</fullName>
    </submittedName>
</protein>
<dbReference type="AlphaFoldDB" id="A0A510TTJ2"/>
<reference evidence="1 2" key="1">
    <citation type="submission" date="2019-10" db="EMBL/GenBank/DDBJ databases">
        <title>The completed genome of Lactobacillus harbinensis M1.</title>
        <authorList>
            <person name="Zheng Y."/>
        </authorList>
    </citation>
    <scope>NUCLEOTIDE SEQUENCE [LARGE SCALE GENOMIC DNA]</scope>
    <source>
        <strain evidence="1 2">M1</strain>
    </source>
</reference>
<evidence type="ECO:0000313" key="1">
    <source>
        <dbReference type="EMBL" id="QFR24710.1"/>
    </source>
</evidence>
<gene>
    <name evidence="1" type="ORF">D1010_15750</name>
</gene>
<accession>A0A510TTJ2</accession>
<name>A0A510TTJ2_9LACO</name>
<proteinExistence type="predicted"/>
<dbReference type="Proteomes" id="UP000326779">
    <property type="component" value="Chromosome"/>
</dbReference>
<evidence type="ECO:0000313" key="2">
    <source>
        <dbReference type="Proteomes" id="UP000326779"/>
    </source>
</evidence>
<dbReference type="KEGG" id="lhb:D1010_15750"/>
<dbReference type="EMBL" id="CP045143">
    <property type="protein sequence ID" value="QFR24710.1"/>
    <property type="molecule type" value="Genomic_DNA"/>
</dbReference>
<organism evidence="1 2">
    <name type="scientific">Schleiferilactobacillus harbinensis</name>
    <dbReference type="NCBI Taxonomy" id="304207"/>
    <lineage>
        <taxon>Bacteria</taxon>
        <taxon>Bacillati</taxon>
        <taxon>Bacillota</taxon>
        <taxon>Bacilli</taxon>
        <taxon>Lactobacillales</taxon>
        <taxon>Lactobacillaceae</taxon>
        <taxon>Schleiferilactobacillus</taxon>
    </lineage>
</organism>